<sequence length="75" mass="8790">MSVFCLQETCFLQTKDYMDNSSKQNIHREKHLVFSFTHRYILNITFGRHPLGSTVIPDTLKAYTDIMSAIQTRHI</sequence>
<dbReference type="Proteomes" id="UP000429838">
    <property type="component" value="Unassembled WGS sequence"/>
</dbReference>
<name>A0A5C6L6N4_BACFG</name>
<reference evidence="1 4" key="1">
    <citation type="journal article" date="2019" name="Nat. Med.">
        <title>A library of human gut bacterial isolates paired with longitudinal multiomics data enables mechanistic microbiome research.</title>
        <authorList>
            <person name="Poyet M."/>
            <person name="Groussin M."/>
            <person name="Gibbons S.M."/>
            <person name="Avila-Pacheco J."/>
            <person name="Jiang X."/>
            <person name="Kearney S.M."/>
            <person name="Perrotta A.R."/>
            <person name="Berdy B."/>
            <person name="Zhao S."/>
            <person name="Lieberman T.D."/>
            <person name="Swanson P.K."/>
            <person name="Smith M."/>
            <person name="Roesemann S."/>
            <person name="Alexander J.E."/>
            <person name="Rich S.A."/>
            <person name="Livny J."/>
            <person name="Vlamakis H."/>
            <person name="Clish C."/>
            <person name="Bullock K."/>
            <person name="Deik A."/>
            <person name="Scott J."/>
            <person name="Pierce K.A."/>
            <person name="Xavier R.J."/>
            <person name="Alm E.J."/>
        </authorList>
    </citation>
    <scope>NUCLEOTIDE SEQUENCE [LARGE SCALE GENOMIC DNA]</scope>
    <source>
        <strain evidence="1 4">BIOML-A1</strain>
    </source>
</reference>
<evidence type="ECO:0000313" key="3">
    <source>
        <dbReference type="Proteomes" id="UP000318041"/>
    </source>
</evidence>
<organism evidence="2 3">
    <name type="scientific">Bacteroides fragilis</name>
    <dbReference type="NCBI Taxonomy" id="817"/>
    <lineage>
        <taxon>Bacteria</taxon>
        <taxon>Pseudomonadati</taxon>
        <taxon>Bacteroidota</taxon>
        <taxon>Bacteroidia</taxon>
        <taxon>Bacteroidales</taxon>
        <taxon>Bacteroidaceae</taxon>
        <taxon>Bacteroides</taxon>
    </lineage>
</organism>
<protein>
    <submittedName>
        <fullName evidence="2">Uncharacterized protein</fullName>
    </submittedName>
</protein>
<evidence type="ECO:0000313" key="1">
    <source>
        <dbReference type="EMBL" id="KAA5210459.1"/>
    </source>
</evidence>
<dbReference type="EMBL" id="VOHY01000009">
    <property type="protein sequence ID" value="TWV73035.1"/>
    <property type="molecule type" value="Genomic_DNA"/>
</dbReference>
<accession>A0A5C6L6N4</accession>
<gene>
    <name evidence="1" type="ORF">F2Z25_01360</name>
    <name evidence="2" type="ORF">FSA08_12360</name>
</gene>
<dbReference type="AlphaFoldDB" id="A0A5C6L6N4"/>
<dbReference type="EMBL" id="VWAQ01000001">
    <property type="protein sequence ID" value="KAA5210459.1"/>
    <property type="molecule type" value="Genomic_DNA"/>
</dbReference>
<proteinExistence type="predicted"/>
<dbReference type="Proteomes" id="UP000318041">
    <property type="component" value="Unassembled WGS sequence"/>
</dbReference>
<evidence type="ECO:0000313" key="2">
    <source>
        <dbReference type="EMBL" id="TWV73035.1"/>
    </source>
</evidence>
<comment type="caution">
    <text evidence="2">The sequence shown here is derived from an EMBL/GenBank/DDBJ whole genome shotgun (WGS) entry which is preliminary data.</text>
</comment>
<evidence type="ECO:0000313" key="4">
    <source>
        <dbReference type="Proteomes" id="UP000429838"/>
    </source>
</evidence>
<reference evidence="2 3" key="2">
    <citation type="submission" date="2019-08" db="EMBL/GenBank/DDBJ databases">
        <title>Genome sequencing of Bacteroides fragilis Sample_iSURF_9.</title>
        <authorList>
            <person name="Chandler J.E."/>
            <person name="Ruoff K.L."/>
            <person name="Price C.E."/>
            <person name="Valls R.A."/>
            <person name="O'Toole G.A."/>
        </authorList>
    </citation>
    <scope>NUCLEOTIDE SEQUENCE [LARGE SCALE GENOMIC DNA]</scope>
    <source>
        <strain evidence="2 3">CFPLTA004_1B</strain>
    </source>
</reference>